<evidence type="ECO:0000313" key="3">
    <source>
        <dbReference type="Proteomes" id="UP000507470"/>
    </source>
</evidence>
<dbReference type="InterPro" id="IPR029377">
    <property type="entry name" value="TMEM220"/>
</dbReference>
<feature type="transmembrane region" description="Helical" evidence="1">
    <location>
        <begin position="282"/>
        <end position="301"/>
    </location>
</feature>
<reference evidence="2 3" key="1">
    <citation type="submission" date="2020-06" db="EMBL/GenBank/DDBJ databases">
        <authorList>
            <person name="Li R."/>
            <person name="Bekaert M."/>
        </authorList>
    </citation>
    <scope>NUCLEOTIDE SEQUENCE [LARGE SCALE GENOMIC DNA]</scope>
    <source>
        <strain evidence="3">wild</strain>
    </source>
</reference>
<evidence type="ECO:0008006" key="4">
    <source>
        <dbReference type="Google" id="ProtNLM"/>
    </source>
</evidence>
<dbReference type="AlphaFoldDB" id="A0A6J8CDB0"/>
<dbReference type="Proteomes" id="UP000507470">
    <property type="component" value="Unassembled WGS sequence"/>
</dbReference>
<dbReference type="OrthoDB" id="9924288at2759"/>
<dbReference type="EMBL" id="CACVKT020005286">
    <property type="protein sequence ID" value="CAC5394423.1"/>
    <property type="molecule type" value="Genomic_DNA"/>
</dbReference>
<feature type="transmembrane region" description="Helical" evidence="1">
    <location>
        <begin position="380"/>
        <end position="402"/>
    </location>
</feature>
<dbReference type="PANTHER" id="PTHR34262">
    <property type="entry name" value="TRANSMEMBRANE PROTEIN 220"/>
    <property type="match status" value="1"/>
</dbReference>
<keyword evidence="1" id="KW-1133">Transmembrane helix</keyword>
<evidence type="ECO:0000313" key="2">
    <source>
        <dbReference type="EMBL" id="CAC5394423.1"/>
    </source>
</evidence>
<keyword evidence="1" id="KW-0472">Membrane</keyword>
<dbReference type="CDD" id="cd19757">
    <property type="entry name" value="Bbox1"/>
    <property type="match status" value="1"/>
</dbReference>
<accession>A0A6J8CDB0</accession>
<feature type="transmembrane region" description="Helical" evidence="1">
    <location>
        <begin position="308"/>
        <end position="331"/>
    </location>
</feature>
<evidence type="ECO:0000256" key="1">
    <source>
        <dbReference type="SAM" id="Phobius"/>
    </source>
</evidence>
<dbReference type="Pfam" id="PF15071">
    <property type="entry name" value="TMEM220"/>
    <property type="match status" value="1"/>
</dbReference>
<proteinExistence type="predicted"/>
<organism evidence="2 3">
    <name type="scientific">Mytilus coruscus</name>
    <name type="common">Sea mussel</name>
    <dbReference type="NCBI Taxonomy" id="42192"/>
    <lineage>
        <taxon>Eukaryota</taxon>
        <taxon>Metazoa</taxon>
        <taxon>Spiralia</taxon>
        <taxon>Lophotrochozoa</taxon>
        <taxon>Mollusca</taxon>
        <taxon>Bivalvia</taxon>
        <taxon>Autobranchia</taxon>
        <taxon>Pteriomorphia</taxon>
        <taxon>Mytilida</taxon>
        <taxon>Mytiloidea</taxon>
        <taxon>Mytilidae</taxon>
        <taxon>Mytilinae</taxon>
        <taxon>Mytilus</taxon>
    </lineage>
</organism>
<gene>
    <name evidence="2" type="ORF">MCOR_29171</name>
</gene>
<sequence length="424" mass="47180">MASASPPQTAQIPVGCLLCEGGNKIQWKCIECSLTMCTRCKDVVHPKFQNTGNHKIVYIKDVTTDESDGKPKQFITDVEDITSISACGDDSVWIADLVKGVMQHIKIAEHTIQVLSNIKLDVYDMDFILANYLVVSVESSRLKLIDGRTGKKSDSIFKVSKLLTCAVHVTRDKNIIIGAVKQKASFSVKGRCVVMIGDVDWNNVSEYEYDYQNKPLFYISAQNNKYQQCRLLAIMKGEYRITPPEEDVIKVQHGVKIWRAINAIMAVFFLLAAFVNLNDSDWYIWVPVYSIPGILSLVSCIKPDSQNSLVWSYVAVTSLGFCIALALYIIIVSADIKGINNPLQFEEGRELSGALIIITWLSVSKFTNIGRPGSTVSNNVLRNALLLIICLLAVVPVMIWSVCLHETGKSFHHCGGNTEIKHEL</sequence>
<name>A0A6J8CDB0_MYTCO</name>
<keyword evidence="3" id="KW-1185">Reference proteome</keyword>
<dbReference type="PANTHER" id="PTHR34262:SF1">
    <property type="entry name" value="TRANSMEMBRANE PROTEIN 220"/>
    <property type="match status" value="1"/>
</dbReference>
<protein>
    <recommendedName>
        <fullName evidence="4">B box-type domain-containing protein</fullName>
    </recommendedName>
</protein>
<keyword evidence="1" id="KW-0812">Transmembrane</keyword>
<feature type="transmembrane region" description="Helical" evidence="1">
    <location>
        <begin position="257"/>
        <end position="276"/>
    </location>
</feature>